<gene>
    <name evidence="1" type="ORF">ACFF45_24370</name>
</gene>
<name>A0ABV5N653_9ACTN</name>
<organism evidence="1 2">
    <name type="scientific">Streptomyces cinereospinus</name>
    <dbReference type="NCBI Taxonomy" id="285561"/>
    <lineage>
        <taxon>Bacteria</taxon>
        <taxon>Bacillati</taxon>
        <taxon>Actinomycetota</taxon>
        <taxon>Actinomycetes</taxon>
        <taxon>Kitasatosporales</taxon>
        <taxon>Streptomycetaceae</taxon>
        <taxon>Streptomyces</taxon>
    </lineage>
</organism>
<reference evidence="1 2" key="1">
    <citation type="submission" date="2024-09" db="EMBL/GenBank/DDBJ databases">
        <authorList>
            <person name="Sun Q."/>
            <person name="Mori K."/>
        </authorList>
    </citation>
    <scope>NUCLEOTIDE SEQUENCE [LARGE SCALE GENOMIC DNA]</scope>
    <source>
        <strain evidence="1 2">JCM 6917</strain>
    </source>
</reference>
<evidence type="ECO:0000313" key="2">
    <source>
        <dbReference type="Proteomes" id="UP001589709"/>
    </source>
</evidence>
<accession>A0ABV5N653</accession>
<comment type="caution">
    <text evidence="1">The sequence shown here is derived from an EMBL/GenBank/DDBJ whole genome shotgun (WGS) entry which is preliminary data.</text>
</comment>
<keyword evidence="2" id="KW-1185">Reference proteome</keyword>
<dbReference type="RefSeq" id="WP_381348582.1">
    <property type="nucleotide sequence ID" value="NZ_JBHMCY010000052.1"/>
</dbReference>
<evidence type="ECO:0008006" key="3">
    <source>
        <dbReference type="Google" id="ProtNLM"/>
    </source>
</evidence>
<dbReference type="Proteomes" id="UP001589709">
    <property type="component" value="Unassembled WGS sequence"/>
</dbReference>
<protein>
    <recommendedName>
        <fullName evidence="3">PLAT domain-containing protein</fullName>
    </recommendedName>
</protein>
<dbReference type="EMBL" id="JBHMCY010000052">
    <property type="protein sequence ID" value="MFB9465757.1"/>
    <property type="molecule type" value="Genomic_DNA"/>
</dbReference>
<sequence>MTEPASAALQHIIVLQGKVGARDGVDVWGGGSVQNELPFRETFVLTHNDRQKKMTFRVCAGGEARAVLYLRAYLRDDEQVYVRPNVWLYEGANCDTSDLDANFWPEAQVMPGGRGSRSWQIWLPSEETNLGGRDAAYATITFTHALFP</sequence>
<evidence type="ECO:0000313" key="1">
    <source>
        <dbReference type="EMBL" id="MFB9465757.1"/>
    </source>
</evidence>
<proteinExistence type="predicted"/>